<organism evidence="3 4">
    <name type="scientific">Lates calcarifer</name>
    <name type="common">Barramundi</name>
    <name type="synonym">Holocentrus calcarifer</name>
    <dbReference type="NCBI Taxonomy" id="8187"/>
    <lineage>
        <taxon>Eukaryota</taxon>
        <taxon>Metazoa</taxon>
        <taxon>Chordata</taxon>
        <taxon>Craniata</taxon>
        <taxon>Vertebrata</taxon>
        <taxon>Euteleostomi</taxon>
        <taxon>Actinopterygii</taxon>
        <taxon>Neopterygii</taxon>
        <taxon>Teleostei</taxon>
        <taxon>Neoteleostei</taxon>
        <taxon>Acanthomorphata</taxon>
        <taxon>Carangaria</taxon>
        <taxon>Carangaria incertae sedis</taxon>
        <taxon>Centropomidae</taxon>
        <taxon>Lates</taxon>
    </lineage>
</organism>
<reference evidence="4" key="1">
    <citation type="submission" date="2015-09" db="EMBL/GenBank/DDBJ databases">
        <authorList>
            <person name="Sai Rama Sridatta P."/>
        </authorList>
    </citation>
    <scope>NUCLEOTIDE SEQUENCE [LARGE SCALE GENOMIC DNA]</scope>
</reference>
<dbReference type="GO" id="GO:0005886">
    <property type="term" value="C:plasma membrane"/>
    <property type="evidence" value="ECO:0007669"/>
    <property type="project" value="TreeGrafter"/>
</dbReference>
<dbReference type="InParanoid" id="A0A4W6CUP7"/>
<dbReference type="OrthoDB" id="9424455at2759"/>
<gene>
    <name evidence="3" type="primary">TIRAP</name>
    <name evidence="5" type="synonym">LOC108898789</name>
</gene>
<dbReference type="InterPro" id="IPR017279">
    <property type="entry name" value="Tol-interleuk_rcpt_adapt_Tirap"/>
</dbReference>
<dbReference type="GO" id="GO:0035663">
    <property type="term" value="F:Toll-like receptor 2 binding"/>
    <property type="evidence" value="ECO:0007669"/>
    <property type="project" value="TreeGrafter"/>
</dbReference>
<sequence>MHGWFQKLLKSRVSLSTQHEQKVKVTSLSTLPSFTSTCCSSSPSSSPEIALSKTQKPPPALSSEMRWKRKYDLLLCHSLADSDIEEAKRLVSFLEASPRSLRCFLWQRDVCPGGAVSTEFCQAVQDSHLQALLITPNFLQDDWCKYMMHQALAEGPMSNRLIPLIQNLSHSQYPQELKFYFYINLNSNTDRGYDLINRTVLKYLEDLVKKEKTLECNTDSASNGISGEGSSQEDKLISNNNPTETSILLEVTQKINESFNDVYCDNH</sequence>
<dbReference type="GeneID" id="108898789"/>
<dbReference type="GO" id="GO:0005737">
    <property type="term" value="C:cytoplasm"/>
    <property type="evidence" value="ECO:0007669"/>
    <property type="project" value="TreeGrafter"/>
</dbReference>
<dbReference type="KEGG" id="lcf:108898789"/>
<dbReference type="GO" id="GO:0043123">
    <property type="term" value="P:positive regulation of canonical NF-kappaB signal transduction"/>
    <property type="evidence" value="ECO:0007669"/>
    <property type="project" value="TreeGrafter"/>
</dbReference>
<evidence type="ECO:0000313" key="5">
    <source>
        <dbReference type="RefSeq" id="XP_018554351.1"/>
    </source>
</evidence>
<evidence type="ECO:0000256" key="1">
    <source>
        <dbReference type="SAM" id="MobiDB-lite"/>
    </source>
</evidence>
<dbReference type="GeneTree" id="ENSGT00510000048428"/>
<reference evidence="3" key="3">
    <citation type="submission" date="2025-05" db="UniProtKB">
        <authorList>
            <consortium name="Ensembl"/>
        </authorList>
    </citation>
    <scope>IDENTIFICATION</scope>
</reference>
<feature type="compositionally biased region" description="Polar residues" evidence="1">
    <location>
        <begin position="218"/>
        <end position="230"/>
    </location>
</feature>
<dbReference type="Pfam" id="PF13676">
    <property type="entry name" value="TIR_2"/>
    <property type="match status" value="1"/>
</dbReference>
<dbReference type="GO" id="GO:0034142">
    <property type="term" value="P:toll-like receptor 4 signaling pathway"/>
    <property type="evidence" value="ECO:0007669"/>
    <property type="project" value="TreeGrafter"/>
</dbReference>
<keyword evidence="5" id="KW-0675">Receptor</keyword>
<dbReference type="SUPFAM" id="SSF52200">
    <property type="entry name" value="Toll/Interleukin receptor TIR domain"/>
    <property type="match status" value="1"/>
</dbReference>
<dbReference type="PANTHER" id="PTHR22662">
    <property type="entry name" value="TIRAP"/>
    <property type="match status" value="1"/>
</dbReference>
<dbReference type="SMART" id="SM00255">
    <property type="entry name" value="TIR"/>
    <property type="match status" value="1"/>
</dbReference>
<dbReference type="Proteomes" id="UP000314980">
    <property type="component" value="Unassembled WGS sequence"/>
</dbReference>
<dbReference type="Gene3D" id="3.40.50.10140">
    <property type="entry name" value="Toll/interleukin-1 receptor homology (TIR) domain"/>
    <property type="match status" value="1"/>
</dbReference>
<dbReference type="STRING" id="8187.ENSLCAP00010016297"/>
<dbReference type="PROSITE" id="PS50104">
    <property type="entry name" value="TIR"/>
    <property type="match status" value="1"/>
</dbReference>
<dbReference type="RefSeq" id="XP_018554351.1">
    <property type="nucleotide sequence ID" value="XM_018698835.2"/>
</dbReference>
<dbReference type="Ensembl" id="ENSLCAT00010016651.1">
    <property type="protein sequence ID" value="ENSLCAP00010016297.1"/>
    <property type="gene ID" value="ENSLCAG00010007758.1"/>
</dbReference>
<evidence type="ECO:0000313" key="3">
    <source>
        <dbReference type="Ensembl" id="ENSLCAP00010016297.1"/>
    </source>
</evidence>
<dbReference type="GO" id="GO:2000343">
    <property type="term" value="P:positive regulation of chemokine (C-X-C motif) ligand 2 production"/>
    <property type="evidence" value="ECO:0007669"/>
    <property type="project" value="TreeGrafter"/>
</dbReference>
<proteinExistence type="predicted"/>
<dbReference type="InterPro" id="IPR000157">
    <property type="entry name" value="TIR_dom"/>
</dbReference>
<dbReference type="PANTHER" id="PTHR22662:SF0">
    <property type="entry name" value="TOLL_INTERLEUKIN-1 RECEPTOR DOMAIN-CONTAINING ADAPTER PROTEIN"/>
    <property type="match status" value="1"/>
</dbReference>
<accession>A0A4W6CUP7</accession>
<dbReference type="AlphaFoldDB" id="A0A4W6CUP7"/>
<feature type="region of interest" description="Disordered" evidence="1">
    <location>
        <begin position="218"/>
        <end position="239"/>
    </location>
</feature>
<keyword evidence="4" id="KW-1185">Reference proteome</keyword>
<dbReference type="Proteomes" id="UP000694890">
    <property type="component" value="Linkage group LG21"/>
</dbReference>
<dbReference type="GO" id="GO:0035662">
    <property type="term" value="F:Toll-like receptor 4 binding"/>
    <property type="evidence" value="ECO:0007669"/>
    <property type="project" value="TreeGrafter"/>
</dbReference>
<reference evidence="5" key="2">
    <citation type="submission" date="2025-04" db="UniProtKB">
        <authorList>
            <consortium name="RefSeq"/>
        </authorList>
    </citation>
    <scope>IDENTIFICATION</scope>
    <source>
        <tissue evidence="5">Brain</tissue>
    </source>
</reference>
<evidence type="ECO:0000313" key="4">
    <source>
        <dbReference type="Proteomes" id="UP000314980"/>
    </source>
</evidence>
<protein>
    <submittedName>
        <fullName evidence="3">TIR domain containing adaptor protein</fullName>
    </submittedName>
    <submittedName>
        <fullName evidence="5">Toll/interleukin-1 receptor domain-containing adapter protein</fullName>
    </submittedName>
</protein>
<dbReference type="GO" id="GO:0032760">
    <property type="term" value="P:positive regulation of tumor necrosis factor production"/>
    <property type="evidence" value="ECO:0007669"/>
    <property type="project" value="TreeGrafter"/>
</dbReference>
<feature type="domain" description="TIR" evidence="2">
    <location>
        <begin position="69"/>
        <end position="207"/>
    </location>
</feature>
<name>A0A4W6CUP7_LATCA</name>
<evidence type="ECO:0000259" key="2">
    <source>
        <dbReference type="PROSITE" id="PS50104"/>
    </source>
</evidence>
<dbReference type="InterPro" id="IPR035897">
    <property type="entry name" value="Toll_tir_struct_dom_sf"/>
</dbReference>
<feature type="region of interest" description="Disordered" evidence="1">
    <location>
        <begin position="41"/>
        <end position="61"/>
    </location>
</feature>